<accession>A0AAX4I2H7</accession>
<feature type="transmembrane region" description="Helical" evidence="1">
    <location>
        <begin position="606"/>
        <end position="632"/>
    </location>
</feature>
<dbReference type="PANTHER" id="PTHR10622">
    <property type="entry name" value="HET DOMAIN-CONTAINING PROTEIN"/>
    <property type="match status" value="1"/>
</dbReference>
<gene>
    <name evidence="4" type="ORF">CDEST_02582</name>
</gene>
<dbReference type="GeneID" id="87939085"/>
<dbReference type="Pfam" id="PF26640">
    <property type="entry name" value="DUF8212"/>
    <property type="match status" value="1"/>
</dbReference>
<dbReference type="Pfam" id="PF06985">
    <property type="entry name" value="HET"/>
    <property type="match status" value="1"/>
</dbReference>
<evidence type="ECO:0000313" key="5">
    <source>
        <dbReference type="Proteomes" id="UP001322277"/>
    </source>
</evidence>
<sequence>MRLLSVKSLEVKEFAANAIPPYAILSHRWLADDEEVILRDIELPVAKTKLGYDKLVKSCKQAEKDGIEYVWVDSCCIDKTSSAELSESINSMFRWYKEAVVCYAFLSDVPSDSTLEEDSPFAKSKWFTRGWTLQELIAPEHLRFYSQEWKPLGSKSHLSGVISRITGIDELTLRGRRELHLSSIAARMSWAAKRETAREEDRSYSLLGLFGVHLPLLYGEGGKNAFLRLQEELIRISDDRSIFAWHSGSFRPQEELLLAPSKGSSFLASSPDDFISCGDIVICNLVRKPSNFVITNAGLRIDVPIIFEYEGSPPERRAHAILWCRRKTDYEKIITIPVLLDGNRCARAQRSMKLVRRRWAISRSFNYTLYMDTGKNNRSTVEVFPQFDLGASVLILHSLPLGYCVDTVSPSENWESWSPTSGRLTSTGLGETVFSIRADGSTCVPLENIYMLVKPMYETGLYVRQPRHKLALVDHETDIQRNTRQSALLSYYEKSAFFSEDLILESTGGNFAARVSVDGDFAPQIDVVDLIIDHSTFRNFKIWRSLRYHKELNAERLLRLLPFLAAALLTFLPMALDLKSPHLWVKRSQCREAGDEDGIHRDISHVFVFIFVFIFLAFLKATSVQLGIFSVWDNSTYRQFGSRIWGHRAVRKACEWSKASMPMLRALILLLPASAVAAPAGQLAGSWFNWLFSWFLTGLLLWASSPRWLMAVIHARAFFLFRILFLLQCIGARLRGIVKRDRMIDPTL</sequence>
<feature type="domain" description="DUF8212" evidence="3">
    <location>
        <begin position="224"/>
        <end position="283"/>
    </location>
</feature>
<keyword evidence="1" id="KW-1133">Transmembrane helix</keyword>
<feature type="transmembrane region" description="Helical" evidence="1">
    <location>
        <begin position="666"/>
        <end position="688"/>
    </location>
</feature>
<keyword evidence="5" id="KW-1185">Reference proteome</keyword>
<evidence type="ECO:0000259" key="2">
    <source>
        <dbReference type="Pfam" id="PF06985"/>
    </source>
</evidence>
<evidence type="ECO:0000313" key="4">
    <source>
        <dbReference type="EMBL" id="WQF77568.1"/>
    </source>
</evidence>
<reference evidence="5" key="1">
    <citation type="journal article" date="2023" name="bioRxiv">
        <title>Complete genome of the Medicago anthracnose fungus, Colletotrichum destructivum, reveals a mini-chromosome-like region within a core chromosome.</title>
        <authorList>
            <person name="Lapalu N."/>
            <person name="Simon A."/>
            <person name="Lu A."/>
            <person name="Plaumann P.-L."/>
            <person name="Amselem J."/>
            <person name="Pigne S."/>
            <person name="Auger A."/>
            <person name="Koch C."/>
            <person name="Dallery J.-F."/>
            <person name="O'Connell R.J."/>
        </authorList>
    </citation>
    <scope>NUCLEOTIDE SEQUENCE [LARGE SCALE GENOMIC DNA]</scope>
    <source>
        <strain evidence="5">CBS 520.97</strain>
    </source>
</reference>
<dbReference type="Proteomes" id="UP001322277">
    <property type="component" value="Chromosome 2"/>
</dbReference>
<dbReference type="PANTHER" id="PTHR10622:SF10">
    <property type="entry name" value="HET DOMAIN-CONTAINING PROTEIN"/>
    <property type="match status" value="1"/>
</dbReference>
<organism evidence="4 5">
    <name type="scientific">Colletotrichum destructivum</name>
    <dbReference type="NCBI Taxonomy" id="34406"/>
    <lineage>
        <taxon>Eukaryota</taxon>
        <taxon>Fungi</taxon>
        <taxon>Dikarya</taxon>
        <taxon>Ascomycota</taxon>
        <taxon>Pezizomycotina</taxon>
        <taxon>Sordariomycetes</taxon>
        <taxon>Hypocreomycetidae</taxon>
        <taxon>Glomerellales</taxon>
        <taxon>Glomerellaceae</taxon>
        <taxon>Colletotrichum</taxon>
        <taxon>Colletotrichum destructivum species complex</taxon>
    </lineage>
</organism>
<protein>
    <submittedName>
        <fullName evidence="4">Heterokaryon incompatibility</fullName>
    </submittedName>
</protein>
<evidence type="ECO:0000256" key="1">
    <source>
        <dbReference type="SAM" id="Phobius"/>
    </source>
</evidence>
<proteinExistence type="predicted"/>
<keyword evidence="1" id="KW-0472">Membrane</keyword>
<feature type="domain" description="Heterokaryon incompatibility" evidence="2">
    <location>
        <begin position="22"/>
        <end position="116"/>
    </location>
</feature>
<evidence type="ECO:0000259" key="3">
    <source>
        <dbReference type="Pfam" id="PF26640"/>
    </source>
</evidence>
<dbReference type="AlphaFoldDB" id="A0AAX4I2H7"/>
<name>A0AAX4I2H7_9PEZI</name>
<dbReference type="InterPro" id="IPR058525">
    <property type="entry name" value="DUF8212"/>
</dbReference>
<dbReference type="RefSeq" id="XP_062774792.1">
    <property type="nucleotide sequence ID" value="XM_062918741.1"/>
</dbReference>
<dbReference type="InterPro" id="IPR010730">
    <property type="entry name" value="HET"/>
</dbReference>
<dbReference type="KEGG" id="cdet:87939085"/>
<feature type="transmembrane region" description="Helical" evidence="1">
    <location>
        <begin position="708"/>
        <end position="734"/>
    </location>
</feature>
<keyword evidence="1" id="KW-0812">Transmembrane</keyword>
<dbReference type="EMBL" id="CP137306">
    <property type="protein sequence ID" value="WQF77568.1"/>
    <property type="molecule type" value="Genomic_DNA"/>
</dbReference>